<keyword evidence="3 4" id="KW-0539">Nucleus</keyword>
<keyword evidence="8" id="KW-1185">Reference proteome</keyword>
<dbReference type="PANTHER" id="PTHR15818:SF2">
    <property type="entry name" value="G-PATCH DOMAIN AND KOW MOTIFS-CONTAINING PROTEIN"/>
    <property type="match status" value="1"/>
</dbReference>
<accession>A0ABR3VDA4</accession>
<dbReference type="InterPro" id="IPR045166">
    <property type="entry name" value="Spp2-like"/>
</dbReference>
<evidence type="ECO:0000313" key="8">
    <source>
        <dbReference type="Proteomes" id="UP001583172"/>
    </source>
</evidence>
<keyword evidence="4" id="KW-0507">mRNA processing</keyword>
<evidence type="ECO:0000256" key="5">
    <source>
        <dbReference type="SAM" id="MobiDB-lite"/>
    </source>
</evidence>
<feature type="region of interest" description="Disordered" evidence="5">
    <location>
        <begin position="1"/>
        <end position="202"/>
    </location>
</feature>
<feature type="region of interest" description="Disordered" evidence="5">
    <location>
        <begin position="235"/>
        <end position="296"/>
    </location>
</feature>
<gene>
    <name evidence="7" type="ORF">VTJ49DRAFT_1257</name>
</gene>
<feature type="compositionally biased region" description="Basic and acidic residues" evidence="5">
    <location>
        <begin position="131"/>
        <end position="150"/>
    </location>
</feature>
<feature type="compositionally biased region" description="Basic and acidic residues" evidence="5">
    <location>
        <begin position="92"/>
        <end position="121"/>
    </location>
</feature>
<protein>
    <recommendedName>
        <fullName evidence="4">Pre-mRNA-splicing factor</fullName>
    </recommendedName>
</protein>
<evidence type="ECO:0000313" key="7">
    <source>
        <dbReference type="EMBL" id="KAL1839692.1"/>
    </source>
</evidence>
<evidence type="ECO:0000256" key="4">
    <source>
        <dbReference type="RuleBase" id="RU369096"/>
    </source>
</evidence>
<name>A0ABR3VDA4_HUMIN</name>
<dbReference type="Proteomes" id="UP001583172">
    <property type="component" value="Unassembled WGS sequence"/>
</dbReference>
<feature type="compositionally biased region" description="Basic residues" evidence="5">
    <location>
        <begin position="26"/>
        <end position="40"/>
    </location>
</feature>
<dbReference type="EMBL" id="JAZGSY010000145">
    <property type="protein sequence ID" value="KAL1839692.1"/>
    <property type="molecule type" value="Genomic_DNA"/>
</dbReference>
<feature type="compositionally biased region" description="Basic and acidic residues" evidence="5">
    <location>
        <begin position="256"/>
        <end position="283"/>
    </location>
</feature>
<comment type="similarity">
    <text evidence="2 4">Belongs to the SPP2 family.</text>
</comment>
<evidence type="ECO:0000256" key="3">
    <source>
        <dbReference type="ARBA" id="ARBA00023242"/>
    </source>
</evidence>
<organism evidence="7 8">
    <name type="scientific">Humicola insolens</name>
    <name type="common">Soft-rot fungus</name>
    <dbReference type="NCBI Taxonomy" id="85995"/>
    <lineage>
        <taxon>Eukaryota</taxon>
        <taxon>Fungi</taxon>
        <taxon>Dikarya</taxon>
        <taxon>Ascomycota</taxon>
        <taxon>Pezizomycotina</taxon>
        <taxon>Sordariomycetes</taxon>
        <taxon>Sordariomycetidae</taxon>
        <taxon>Sordariales</taxon>
        <taxon>Chaetomiaceae</taxon>
        <taxon>Mycothermus</taxon>
    </lineage>
</organism>
<comment type="subcellular location">
    <subcellularLocation>
        <location evidence="1 4">Nucleus</location>
    </subcellularLocation>
</comment>
<comment type="function">
    <text evidence="4">Involved in spliceosome maturation and the first step of pre-mRNA splicing.</text>
</comment>
<sequence>MSDRDGKPSRVSIRLGKSSSSSPHDIKKRSRPTHSRRHWAGRPAEDSASGEDSDEEQHPNGRTETITSIEFPGFEVEEERSSKSKSTRHTSRRDNGDGPTRENGKNRDREPEGYDEPEKKPIKYGLTINPKEPESSEDRGNRESSARSDQSDSDSPSTMKEKTPKTLDEEAVEALITSRPPKRKHADSDAPDREPGLDDYKAIPIDDFGAHLLRNFGWDGKMRGKVKDVTRRANLAGLGAKDAKGAEELGAWNQKSTKDSRPVRLSDYRKEEDKKRQRLDDRLPGVGLWAARKPKT</sequence>
<feature type="compositionally biased region" description="Basic and acidic residues" evidence="5">
    <location>
        <begin position="186"/>
        <end position="201"/>
    </location>
</feature>
<proteinExistence type="inferred from homology"/>
<evidence type="ECO:0000256" key="1">
    <source>
        <dbReference type="ARBA" id="ARBA00004123"/>
    </source>
</evidence>
<evidence type="ECO:0000259" key="6">
    <source>
        <dbReference type="Pfam" id="PF12656"/>
    </source>
</evidence>
<keyword evidence="4" id="KW-0747">Spliceosome</keyword>
<reference evidence="7 8" key="1">
    <citation type="journal article" date="2024" name="Commun. Biol.">
        <title>Comparative genomic analysis of thermophilic fungi reveals convergent evolutionary adaptations and gene losses.</title>
        <authorList>
            <person name="Steindorff A.S."/>
            <person name="Aguilar-Pontes M.V."/>
            <person name="Robinson A.J."/>
            <person name="Andreopoulos B."/>
            <person name="LaButti K."/>
            <person name="Kuo A."/>
            <person name="Mondo S."/>
            <person name="Riley R."/>
            <person name="Otillar R."/>
            <person name="Haridas S."/>
            <person name="Lipzen A."/>
            <person name="Grimwood J."/>
            <person name="Schmutz J."/>
            <person name="Clum A."/>
            <person name="Reid I.D."/>
            <person name="Moisan M.C."/>
            <person name="Butler G."/>
            <person name="Nguyen T.T.M."/>
            <person name="Dewar K."/>
            <person name="Conant G."/>
            <person name="Drula E."/>
            <person name="Henrissat B."/>
            <person name="Hansel C."/>
            <person name="Singer S."/>
            <person name="Hutchinson M.I."/>
            <person name="de Vries R.P."/>
            <person name="Natvig D.O."/>
            <person name="Powell A.J."/>
            <person name="Tsang A."/>
            <person name="Grigoriev I.V."/>
        </authorList>
    </citation>
    <scope>NUCLEOTIDE SEQUENCE [LARGE SCALE GENOMIC DNA]</scope>
    <source>
        <strain evidence="7 8">CBS 620.91</strain>
    </source>
</reference>
<dbReference type="PANTHER" id="PTHR15818">
    <property type="entry name" value="G PATCH AND KOW-CONTAINING"/>
    <property type="match status" value="1"/>
</dbReference>
<keyword evidence="4" id="KW-0508">mRNA splicing</keyword>
<evidence type="ECO:0000256" key="2">
    <source>
        <dbReference type="ARBA" id="ARBA00008576"/>
    </source>
</evidence>
<feature type="compositionally biased region" description="Basic and acidic residues" evidence="5">
    <location>
        <begin position="159"/>
        <end position="168"/>
    </location>
</feature>
<dbReference type="InterPro" id="IPR026822">
    <property type="entry name" value="Spp2/MOS2_G-patch"/>
</dbReference>
<feature type="domain" description="Spp2/MOS2 G-patch" evidence="6">
    <location>
        <begin position="193"/>
        <end position="243"/>
    </location>
</feature>
<comment type="caution">
    <text evidence="7">The sequence shown here is derived from an EMBL/GenBank/DDBJ whole genome shotgun (WGS) entry which is preliminary data.</text>
</comment>
<dbReference type="Pfam" id="PF12656">
    <property type="entry name" value="G-patch_2"/>
    <property type="match status" value="1"/>
</dbReference>